<dbReference type="AlphaFoldDB" id="A0AAD9L043"/>
<protein>
    <recommendedName>
        <fullName evidence="1">CAP-Gly domain-containing protein</fullName>
    </recommendedName>
</protein>
<sequence length="250" mass="28456">MVLFTNVCINQRVEVKWRGGIYKGVVRFKGSLSGMQGDWVGVALVQPVGDHSGLVNGRRYFQCLHNHGIFVPASHIRFIPSRRHLYDNYKAVTNGAQVDEHLFGWPVRPGSSSRDPSVIEECSADWVTSPEYPEPTYEQVMQPAKYHLRHSVGHHLPAANSVLPELPEPRLMHTVFGLRSVPYTSPYGIFFNDDEDNFITSPSIPMPHMPHAALRKQVKKGWDREHYPRHMSVNTGRDSIKYSQWNDISA</sequence>
<gene>
    <name evidence="2" type="ORF">NP493_464g02003</name>
</gene>
<evidence type="ECO:0000313" key="3">
    <source>
        <dbReference type="Proteomes" id="UP001209878"/>
    </source>
</evidence>
<keyword evidence="3" id="KW-1185">Reference proteome</keyword>
<dbReference type="Gene3D" id="2.30.30.190">
    <property type="entry name" value="CAP Gly-rich-like domain"/>
    <property type="match status" value="1"/>
</dbReference>
<evidence type="ECO:0000313" key="2">
    <source>
        <dbReference type="EMBL" id="KAK2179968.1"/>
    </source>
</evidence>
<dbReference type="Proteomes" id="UP001209878">
    <property type="component" value="Unassembled WGS sequence"/>
</dbReference>
<reference evidence="2" key="1">
    <citation type="journal article" date="2023" name="Mol. Biol. Evol.">
        <title>Third-Generation Sequencing Reveals the Adaptive Role of the Epigenome in Three Deep-Sea Polychaetes.</title>
        <authorList>
            <person name="Perez M."/>
            <person name="Aroh O."/>
            <person name="Sun Y."/>
            <person name="Lan Y."/>
            <person name="Juniper S.K."/>
            <person name="Young C.R."/>
            <person name="Angers B."/>
            <person name="Qian P.Y."/>
        </authorList>
    </citation>
    <scope>NUCLEOTIDE SEQUENCE</scope>
    <source>
        <strain evidence="2">R07B-5</strain>
    </source>
</reference>
<dbReference type="GO" id="GO:0031122">
    <property type="term" value="P:cytoplasmic microtubule organization"/>
    <property type="evidence" value="ECO:0007669"/>
    <property type="project" value="TreeGrafter"/>
</dbReference>
<evidence type="ECO:0000259" key="1">
    <source>
        <dbReference type="PROSITE" id="PS50245"/>
    </source>
</evidence>
<comment type="caution">
    <text evidence="2">The sequence shown here is derived from an EMBL/GenBank/DDBJ whole genome shotgun (WGS) entry which is preliminary data.</text>
</comment>
<feature type="domain" description="CAP-Gly" evidence="1">
    <location>
        <begin position="30"/>
        <end position="72"/>
    </location>
</feature>
<accession>A0AAD9L043</accession>
<dbReference type="GO" id="GO:0035371">
    <property type="term" value="C:microtubule plus-end"/>
    <property type="evidence" value="ECO:0007669"/>
    <property type="project" value="TreeGrafter"/>
</dbReference>
<dbReference type="PANTHER" id="PTHR18916:SF90">
    <property type="entry name" value="CAP-GLY DOMAIN-CONTAINING PROTEIN"/>
    <property type="match status" value="1"/>
</dbReference>
<organism evidence="2 3">
    <name type="scientific">Ridgeia piscesae</name>
    <name type="common">Tubeworm</name>
    <dbReference type="NCBI Taxonomy" id="27915"/>
    <lineage>
        <taxon>Eukaryota</taxon>
        <taxon>Metazoa</taxon>
        <taxon>Spiralia</taxon>
        <taxon>Lophotrochozoa</taxon>
        <taxon>Annelida</taxon>
        <taxon>Polychaeta</taxon>
        <taxon>Sedentaria</taxon>
        <taxon>Canalipalpata</taxon>
        <taxon>Sabellida</taxon>
        <taxon>Siboglinidae</taxon>
        <taxon>Ridgeia</taxon>
    </lineage>
</organism>
<name>A0AAD9L043_RIDPI</name>
<dbReference type="PANTHER" id="PTHR18916">
    <property type="entry name" value="DYNACTIN 1-RELATED MICROTUBULE-BINDING"/>
    <property type="match status" value="1"/>
</dbReference>
<proteinExistence type="predicted"/>
<dbReference type="PROSITE" id="PS50245">
    <property type="entry name" value="CAP_GLY_2"/>
    <property type="match status" value="1"/>
</dbReference>
<dbReference type="EMBL" id="JAODUO010000464">
    <property type="protein sequence ID" value="KAK2179968.1"/>
    <property type="molecule type" value="Genomic_DNA"/>
</dbReference>
<dbReference type="InterPro" id="IPR036859">
    <property type="entry name" value="CAP-Gly_dom_sf"/>
</dbReference>
<dbReference type="GO" id="GO:0051010">
    <property type="term" value="F:microtubule plus-end binding"/>
    <property type="evidence" value="ECO:0007669"/>
    <property type="project" value="TreeGrafter"/>
</dbReference>
<dbReference type="GO" id="GO:0005938">
    <property type="term" value="C:cell cortex"/>
    <property type="evidence" value="ECO:0007669"/>
    <property type="project" value="TreeGrafter"/>
</dbReference>
<dbReference type="SUPFAM" id="SSF74924">
    <property type="entry name" value="Cap-Gly domain"/>
    <property type="match status" value="1"/>
</dbReference>
<dbReference type="InterPro" id="IPR000938">
    <property type="entry name" value="CAP-Gly_domain"/>
</dbReference>
<dbReference type="GO" id="GO:0005634">
    <property type="term" value="C:nucleus"/>
    <property type="evidence" value="ECO:0007669"/>
    <property type="project" value="TreeGrafter"/>
</dbReference>
<dbReference type="Pfam" id="PF01302">
    <property type="entry name" value="CAP_GLY"/>
    <property type="match status" value="1"/>
</dbReference>
<dbReference type="SMART" id="SM01052">
    <property type="entry name" value="CAP_GLY"/>
    <property type="match status" value="1"/>
</dbReference>